<accession>A0ABQ1LN71</accession>
<dbReference type="Gene3D" id="3.40.50.720">
    <property type="entry name" value="NAD(P)-binding Rossmann-like Domain"/>
    <property type="match status" value="1"/>
</dbReference>
<comment type="similarity">
    <text evidence="1 2">Belongs to the short-chain dehydrogenases/reductases (SDR) family.</text>
</comment>
<keyword evidence="5" id="KW-1185">Reference proteome</keyword>
<name>A0ABQ1LN71_9BURK</name>
<dbReference type="Proteomes" id="UP000602004">
    <property type="component" value="Unassembled WGS sequence"/>
</dbReference>
<dbReference type="PANTHER" id="PTHR42760">
    <property type="entry name" value="SHORT-CHAIN DEHYDROGENASES/REDUCTASES FAMILY MEMBER"/>
    <property type="match status" value="1"/>
</dbReference>
<dbReference type="PRINTS" id="PR00080">
    <property type="entry name" value="SDRFAMILY"/>
</dbReference>
<proteinExistence type="inferred from homology"/>
<dbReference type="PRINTS" id="PR00081">
    <property type="entry name" value="GDHRDH"/>
</dbReference>
<evidence type="ECO:0000313" key="4">
    <source>
        <dbReference type="EMBL" id="GGC27107.1"/>
    </source>
</evidence>
<gene>
    <name evidence="4" type="primary">speA</name>
    <name evidence="4" type="ORF">GCM10011400_11900</name>
</gene>
<dbReference type="Pfam" id="PF00106">
    <property type="entry name" value="adh_short"/>
    <property type="match status" value="1"/>
</dbReference>
<dbReference type="PROSITE" id="PS00061">
    <property type="entry name" value="ADH_SHORT"/>
    <property type="match status" value="1"/>
</dbReference>
<evidence type="ECO:0000256" key="1">
    <source>
        <dbReference type="ARBA" id="ARBA00006484"/>
    </source>
</evidence>
<feature type="domain" description="Ketoreductase" evidence="3">
    <location>
        <begin position="6"/>
        <end position="194"/>
    </location>
</feature>
<protein>
    <submittedName>
        <fullName evidence="4">3-ketoacyl-ACP reductase</fullName>
    </submittedName>
</protein>
<dbReference type="InterPro" id="IPR036291">
    <property type="entry name" value="NAD(P)-bd_dom_sf"/>
</dbReference>
<evidence type="ECO:0000313" key="5">
    <source>
        <dbReference type="Proteomes" id="UP000602004"/>
    </source>
</evidence>
<dbReference type="InterPro" id="IPR002347">
    <property type="entry name" value="SDR_fam"/>
</dbReference>
<comment type="caution">
    <text evidence="4">The sequence shown here is derived from an EMBL/GenBank/DDBJ whole genome shotgun (WGS) entry which is preliminary data.</text>
</comment>
<dbReference type="SUPFAM" id="SSF51735">
    <property type="entry name" value="NAD(P)-binding Rossmann-fold domains"/>
    <property type="match status" value="1"/>
</dbReference>
<dbReference type="NCBIfam" id="NF006072">
    <property type="entry name" value="PRK08217.1"/>
    <property type="match status" value="1"/>
</dbReference>
<dbReference type="PANTHER" id="PTHR42760:SF135">
    <property type="entry name" value="BLL7886 PROTEIN"/>
    <property type="match status" value="1"/>
</dbReference>
<evidence type="ECO:0000256" key="2">
    <source>
        <dbReference type="RuleBase" id="RU000363"/>
    </source>
</evidence>
<dbReference type="RefSeq" id="WP_115782975.1">
    <property type="nucleotide sequence ID" value="NZ_BMHL01000002.1"/>
</dbReference>
<organism evidence="4 5">
    <name type="scientific">Paraburkholderia caffeinilytica</name>
    <dbReference type="NCBI Taxonomy" id="1761016"/>
    <lineage>
        <taxon>Bacteria</taxon>
        <taxon>Pseudomonadati</taxon>
        <taxon>Pseudomonadota</taxon>
        <taxon>Betaproteobacteria</taxon>
        <taxon>Burkholderiales</taxon>
        <taxon>Burkholderiaceae</taxon>
        <taxon>Paraburkholderia</taxon>
    </lineage>
</organism>
<sequence length="253" mass="27129">MQLTGKTIAVTGAAQGIGRAIALALASEGVSVALIDVNRDELEQTAAQCEAEGGKVRTYLANVADESDVDRVMQQVGIDYARFDGLVNNAGIVRDSMLVRVKDGEVVARMSMQQWQAVLDVNLTGTFLCARAAAEQMVRFGNGGVIVNMSSLARDGNVGQSNYSAAKAGVVALTTVWARELARYRIRVGAIAPGFTATDILSQMRREMLDKLLAPVPLKRLGAVHEIAAAARFIFENDFFTGRCIDVDGGMRF</sequence>
<reference evidence="5" key="1">
    <citation type="journal article" date="2019" name="Int. J. Syst. Evol. Microbiol.">
        <title>The Global Catalogue of Microorganisms (GCM) 10K type strain sequencing project: providing services to taxonomists for standard genome sequencing and annotation.</title>
        <authorList>
            <consortium name="The Broad Institute Genomics Platform"/>
            <consortium name="The Broad Institute Genome Sequencing Center for Infectious Disease"/>
            <person name="Wu L."/>
            <person name="Ma J."/>
        </authorList>
    </citation>
    <scope>NUCLEOTIDE SEQUENCE [LARGE SCALE GENOMIC DNA]</scope>
    <source>
        <strain evidence="5">CGMCC 1.15103</strain>
    </source>
</reference>
<dbReference type="EMBL" id="BMHL01000002">
    <property type="protein sequence ID" value="GGC27107.1"/>
    <property type="molecule type" value="Genomic_DNA"/>
</dbReference>
<dbReference type="SMART" id="SM00822">
    <property type="entry name" value="PKS_KR"/>
    <property type="match status" value="1"/>
</dbReference>
<dbReference type="InterPro" id="IPR020904">
    <property type="entry name" value="Sc_DH/Rdtase_CS"/>
</dbReference>
<dbReference type="InterPro" id="IPR057326">
    <property type="entry name" value="KR_dom"/>
</dbReference>
<evidence type="ECO:0000259" key="3">
    <source>
        <dbReference type="SMART" id="SM00822"/>
    </source>
</evidence>